<comment type="caution">
    <text evidence="2">The sequence shown here is derived from an EMBL/GenBank/DDBJ whole genome shotgun (WGS) entry which is preliminary data.</text>
</comment>
<proteinExistence type="predicted"/>
<organism evidence="2 3">
    <name type="scientific">Candolleomyces eurysporus</name>
    <dbReference type="NCBI Taxonomy" id="2828524"/>
    <lineage>
        <taxon>Eukaryota</taxon>
        <taxon>Fungi</taxon>
        <taxon>Dikarya</taxon>
        <taxon>Basidiomycota</taxon>
        <taxon>Agaricomycotina</taxon>
        <taxon>Agaricomycetes</taxon>
        <taxon>Agaricomycetidae</taxon>
        <taxon>Agaricales</taxon>
        <taxon>Agaricineae</taxon>
        <taxon>Psathyrellaceae</taxon>
        <taxon>Candolleomyces</taxon>
    </lineage>
</organism>
<keyword evidence="3" id="KW-1185">Reference proteome</keyword>
<sequence>MVDDHDINMEGDAQNRLMSNAAASSSQVVHNPANGALQSPSDPNPAAPSFNTDNDAMTSLLVQVMHRSNTVMAQQILATLPTLISSAVSQALARSSGQPVEQPQQSTHSQQSREIAHPQQQEVAHLQQQQAAEPQLTQPMEIDEDGPKTPQRKGRPPQSPGKKPAVKNQWNKALRKYLEGQHVGLCKVDDPTPTADPERVKAYTLHGRDPPALPNPQLDWTGPPNSPWNERLIGLMARGFYMMVKDNEAYAPPSPAKLRTLAHVKQCISARIKKTRTEWRR</sequence>
<evidence type="ECO:0000256" key="1">
    <source>
        <dbReference type="SAM" id="MobiDB-lite"/>
    </source>
</evidence>
<dbReference type="AlphaFoldDB" id="A0A9W8IWT5"/>
<dbReference type="Proteomes" id="UP001140091">
    <property type="component" value="Unassembled WGS sequence"/>
</dbReference>
<feature type="compositionally biased region" description="Polar residues" evidence="1">
    <location>
        <begin position="16"/>
        <end position="29"/>
    </location>
</feature>
<feature type="region of interest" description="Disordered" evidence="1">
    <location>
        <begin position="13"/>
        <end position="52"/>
    </location>
</feature>
<feature type="compositionally biased region" description="Polar residues" evidence="1">
    <location>
        <begin position="94"/>
        <end position="113"/>
    </location>
</feature>
<protein>
    <submittedName>
        <fullName evidence="2">Uncharacterized protein</fullName>
    </submittedName>
</protein>
<evidence type="ECO:0000313" key="3">
    <source>
        <dbReference type="Proteomes" id="UP001140091"/>
    </source>
</evidence>
<feature type="compositionally biased region" description="Low complexity" evidence="1">
    <location>
        <begin position="119"/>
        <end position="139"/>
    </location>
</feature>
<reference evidence="2" key="1">
    <citation type="submission" date="2022-06" db="EMBL/GenBank/DDBJ databases">
        <title>Genome Sequence of Candolleomyces eurysporus.</title>
        <authorList>
            <person name="Buettner E."/>
        </authorList>
    </citation>
    <scope>NUCLEOTIDE SEQUENCE</scope>
    <source>
        <strain evidence="2">VTCC 930004</strain>
    </source>
</reference>
<accession>A0A9W8IWT5</accession>
<dbReference type="EMBL" id="JANBPK010001235">
    <property type="protein sequence ID" value="KAJ2924237.1"/>
    <property type="molecule type" value="Genomic_DNA"/>
</dbReference>
<feature type="region of interest" description="Disordered" evidence="1">
    <location>
        <begin position="94"/>
        <end position="167"/>
    </location>
</feature>
<evidence type="ECO:0000313" key="2">
    <source>
        <dbReference type="EMBL" id="KAJ2924237.1"/>
    </source>
</evidence>
<gene>
    <name evidence="2" type="ORF">H1R20_g12857</name>
</gene>
<name>A0A9W8IWT5_9AGAR</name>
<dbReference type="OrthoDB" id="2690488at2759"/>
<feature type="non-terminal residue" evidence="2">
    <location>
        <position position="1"/>
    </location>
</feature>